<gene>
    <name evidence="2" type="ORF">HU200_015245</name>
</gene>
<evidence type="ECO:0000313" key="3">
    <source>
        <dbReference type="Proteomes" id="UP000636709"/>
    </source>
</evidence>
<evidence type="ECO:0000256" key="1">
    <source>
        <dbReference type="SAM" id="MobiDB-lite"/>
    </source>
</evidence>
<reference evidence="2" key="1">
    <citation type="submission" date="2020-07" db="EMBL/GenBank/DDBJ databases">
        <title>Genome sequence and genetic diversity analysis of an under-domesticated orphan crop, white fonio (Digitaria exilis).</title>
        <authorList>
            <person name="Bennetzen J.L."/>
            <person name="Chen S."/>
            <person name="Ma X."/>
            <person name="Wang X."/>
            <person name="Yssel A.E.J."/>
            <person name="Chaluvadi S.R."/>
            <person name="Johnson M."/>
            <person name="Gangashetty P."/>
            <person name="Hamidou F."/>
            <person name="Sanogo M.D."/>
            <person name="Zwaenepoel A."/>
            <person name="Wallace J."/>
            <person name="Van De Peer Y."/>
            <person name="Van Deynze A."/>
        </authorList>
    </citation>
    <scope>NUCLEOTIDE SEQUENCE</scope>
    <source>
        <tissue evidence="2">Leaves</tissue>
    </source>
</reference>
<feature type="region of interest" description="Disordered" evidence="1">
    <location>
        <begin position="29"/>
        <end position="66"/>
    </location>
</feature>
<evidence type="ECO:0000313" key="2">
    <source>
        <dbReference type="EMBL" id="KAF8732896.1"/>
    </source>
</evidence>
<feature type="compositionally biased region" description="Basic residues" evidence="1">
    <location>
        <begin position="48"/>
        <end position="59"/>
    </location>
</feature>
<comment type="caution">
    <text evidence="2">The sequence shown here is derived from an EMBL/GenBank/DDBJ whole genome shotgun (WGS) entry which is preliminary data.</text>
</comment>
<organism evidence="2 3">
    <name type="scientific">Digitaria exilis</name>
    <dbReference type="NCBI Taxonomy" id="1010633"/>
    <lineage>
        <taxon>Eukaryota</taxon>
        <taxon>Viridiplantae</taxon>
        <taxon>Streptophyta</taxon>
        <taxon>Embryophyta</taxon>
        <taxon>Tracheophyta</taxon>
        <taxon>Spermatophyta</taxon>
        <taxon>Magnoliopsida</taxon>
        <taxon>Liliopsida</taxon>
        <taxon>Poales</taxon>
        <taxon>Poaceae</taxon>
        <taxon>PACMAD clade</taxon>
        <taxon>Panicoideae</taxon>
        <taxon>Panicodae</taxon>
        <taxon>Paniceae</taxon>
        <taxon>Anthephorinae</taxon>
        <taxon>Digitaria</taxon>
    </lineage>
</organism>
<name>A0A835KJJ0_9POAL</name>
<keyword evidence="3" id="KW-1185">Reference proteome</keyword>
<accession>A0A835KJJ0</accession>
<dbReference type="Proteomes" id="UP000636709">
    <property type="component" value="Unassembled WGS sequence"/>
</dbReference>
<dbReference type="EMBL" id="JACEFO010001603">
    <property type="protein sequence ID" value="KAF8732896.1"/>
    <property type="molecule type" value="Genomic_DNA"/>
</dbReference>
<sequence length="66" mass="7024">MALRIATLSFVPGVISVLPTRAKKLTSATVVSPTRRGRVSARGTSARQHARSARLRGRLKVSVAAK</sequence>
<proteinExistence type="predicted"/>
<dbReference type="AlphaFoldDB" id="A0A835KJJ0"/>
<protein>
    <submittedName>
        <fullName evidence="2">Uncharacterized protein</fullName>
    </submittedName>
</protein>